<comment type="similarity">
    <text evidence="3 10">Belongs to the glycosyltransferase 22 family.</text>
</comment>
<feature type="compositionally biased region" description="Low complexity" evidence="11">
    <location>
        <begin position="1"/>
        <end position="25"/>
    </location>
</feature>
<keyword evidence="8 10" id="KW-1133">Transmembrane helix</keyword>
<dbReference type="AlphaFoldDB" id="A0A6A5BRR0"/>
<feature type="transmembrane region" description="Helical" evidence="10">
    <location>
        <begin position="138"/>
        <end position="157"/>
    </location>
</feature>
<dbReference type="OrthoDB" id="497541at2759"/>
<feature type="transmembrane region" description="Helical" evidence="10">
    <location>
        <begin position="458"/>
        <end position="476"/>
    </location>
</feature>
<evidence type="ECO:0000256" key="2">
    <source>
        <dbReference type="ARBA" id="ARBA00004922"/>
    </source>
</evidence>
<evidence type="ECO:0000256" key="10">
    <source>
        <dbReference type="RuleBase" id="RU363075"/>
    </source>
</evidence>
<dbReference type="GO" id="GO:0000026">
    <property type="term" value="F:alpha-1,2-mannosyltransferase activity"/>
    <property type="evidence" value="ECO:0007669"/>
    <property type="project" value="TreeGrafter"/>
</dbReference>
<dbReference type="UniPathway" id="UPA00378"/>
<dbReference type="OMA" id="PRDMHAK"/>
<dbReference type="GO" id="GO:0005789">
    <property type="term" value="C:endoplasmic reticulum membrane"/>
    <property type="evidence" value="ECO:0007669"/>
    <property type="project" value="UniProtKB-SubCell"/>
</dbReference>
<evidence type="ECO:0000256" key="11">
    <source>
        <dbReference type="SAM" id="MobiDB-lite"/>
    </source>
</evidence>
<feature type="transmembrane region" description="Helical" evidence="10">
    <location>
        <begin position="60"/>
        <end position="78"/>
    </location>
</feature>
<keyword evidence="5" id="KW-0808">Transferase</keyword>
<keyword evidence="4 10" id="KW-0328">Glycosyltransferase</keyword>
<evidence type="ECO:0000256" key="1">
    <source>
        <dbReference type="ARBA" id="ARBA00004477"/>
    </source>
</evidence>
<comment type="caution">
    <text evidence="12">The sequence shown here is derived from an EMBL/GenBank/DDBJ whole genome shotgun (WGS) entry which is preliminary data.</text>
</comment>
<dbReference type="Pfam" id="PF03901">
    <property type="entry name" value="Glyco_transf_22"/>
    <property type="match status" value="1"/>
</dbReference>
<keyword evidence="13" id="KW-1185">Reference proteome</keyword>
<evidence type="ECO:0000256" key="5">
    <source>
        <dbReference type="ARBA" id="ARBA00022679"/>
    </source>
</evidence>
<keyword evidence="7 10" id="KW-0256">Endoplasmic reticulum</keyword>
<dbReference type="GO" id="GO:0006487">
    <property type="term" value="P:protein N-linked glycosylation"/>
    <property type="evidence" value="ECO:0007669"/>
    <property type="project" value="TreeGrafter"/>
</dbReference>
<feature type="transmembrane region" description="Helical" evidence="10">
    <location>
        <begin position="114"/>
        <end position="132"/>
    </location>
</feature>
<evidence type="ECO:0000256" key="9">
    <source>
        <dbReference type="ARBA" id="ARBA00023136"/>
    </source>
</evidence>
<dbReference type="VEuPathDB" id="AmoebaDB:FDP41_004399"/>
<gene>
    <name evidence="12" type="ORF">FDP41_004399</name>
</gene>
<evidence type="ECO:0000256" key="7">
    <source>
        <dbReference type="ARBA" id="ARBA00022824"/>
    </source>
</evidence>
<evidence type="ECO:0000256" key="4">
    <source>
        <dbReference type="ARBA" id="ARBA00022676"/>
    </source>
</evidence>
<dbReference type="VEuPathDB" id="AmoebaDB:NfTy_083850"/>
<feature type="transmembrane region" description="Helical" evidence="10">
    <location>
        <begin position="222"/>
        <end position="248"/>
    </location>
</feature>
<keyword evidence="6 10" id="KW-0812">Transmembrane</keyword>
<name>A0A6A5BRR0_NAEFO</name>
<proteinExistence type="inferred from homology"/>
<sequence length="659" mass="75595">MAKSKSSSSASGKQASGSSSSSPSSTTIMSPEMIMRPTPNVSLSDSIAEEFKLPLKAANYMFFCFLLSNLLAAFLMPISDCDETFNYWEPTHLILYGKGLQTWEYSPVFALRSYLYVWIHVFMGKIAMLLGFTSSVEVFYAIRIGLAFVCALSQTVFAKGIYERFGSRITLLTILVTMGSPGMFISSAAYLPSSFSMYMLMFAFGNWYSVAITELDKKIKWFFCVLFVGCSVIIGWPFSVVCGLPIAIDTIHKCGFWRTLKYAIFVSVVIISATVAIDYYYYKRIFFTPLNLVMYNKGQGSEKFGVEPWHFYTKNLILNFNLAFVVALLTPFLVLIHYLVTNSWENLLIDKLRGAYMNRAQRWTIHYRWIIFISPFYVWFLFFSSLPHKEERFMFVVYPLICLASAIGIELLLRILDMIIYRKGANEITIAVIKEYEEEPLQRIDDHKMGSLGVKRSTVSIIMAVLIVGIIMILGMSRSIGNVKNFHAPLKVYSELHSELTTLEKNAPPTNKTIPVNVCVGKEWYRYPSSFFLPTSKKFDIRIRFLKSGFSGLLPKYFADENPTSSIPTGMNDENREEMDRYIPENKCHYVVDFDIADQKEESFNAKPDKWTPIFQVPFLDANHSPAFFRSFYIPFYNMNKYGTYTLFTRKINQEKAKV</sequence>
<feature type="transmembrane region" description="Helical" evidence="10">
    <location>
        <begin position="365"/>
        <end position="383"/>
    </location>
</feature>
<dbReference type="EMBL" id="VFQX01000037">
    <property type="protein sequence ID" value="KAF0976500.1"/>
    <property type="molecule type" value="Genomic_DNA"/>
</dbReference>
<feature type="transmembrane region" description="Helical" evidence="10">
    <location>
        <begin position="316"/>
        <end position="340"/>
    </location>
</feature>
<feature type="transmembrane region" description="Helical" evidence="10">
    <location>
        <begin position="169"/>
        <end position="191"/>
    </location>
</feature>
<dbReference type="InterPro" id="IPR005599">
    <property type="entry name" value="GPI_mannosylTrfase"/>
</dbReference>
<dbReference type="RefSeq" id="XP_044561213.1">
    <property type="nucleotide sequence ID" value="XM_044707808.1"/>
</dbReference>
<evidence type="ECO:0000256" key="8">
    <source>
        <dbReference type="ARBA" id="ARBA00022989"/>
    </source>
</evidence>
<dbReference type="Proteomes" id="UP000444721">
    <property type="component" value="Unassembled WGS sequence"/>
</dbReference>
<dbReference type="GeneID" id="68111617"/>
<evidence type="ECO:0000313" key="12">
    <source>
        <dbReference type="EMBL" id="KAF0976500.1"/>
    </source>
</evidence>
<dbReference type="EC" id="2.4.1.-" evidence="10"/>
<evidence type="ECO:0000256" key="3">
    <source>
        <dbReference type="ARBA" id="ARBA00007063"/>
    </source>
</evidence>
<evidence type="ECO:0000256" key="6">
    <source>
        <dbReference type="ARBA" id="ARBA00022692"/>
    </source>
</evidence>
<reference evidence="12 13" key="1">
    <citation type="journal article" date="2019" name="Sci. Rep.">
        <title>Nanopore sequencing improves the draft genome of the human pathogenic amoeba Naegleria fowleri.</title>
        <authorList>
            <person name="Liechti N."/>
            <person name="Schurch N."/>
            <person name="Bruggmann R."/>
            <person name="Wittwer M."/>
        </authorList>
    </citation>
    <scope>NUCLEOTIDE SEQUENCE [LARGE SCALE GENOMIC DNA]</scope>
    <source>
        <strain evidence="12 13">ATCC 30894</strain>
    </source>
</reference>
<protein>
    <recommendedName>
        <fullName evidence="10">Mannosyltransferase</fullName>
        <ecNumber evidence="10">2.4.1.-</ecNumber>
    </recommendedName>
</protein>
<evidence type="ECO:0000313" key="13">
    <source>
        <dbReference type="Proteomes" id="UP000444721"/>
    </source>
</evidence>
<feature type="transmembrane region" description="Helical" evidence="10">
    <location>
        <begin position="395"/>
        <end position="416"/>
    </location>
</feature>
<dbReference type="PANTHER" id="PTHR22760">
    <property type="entry name" value="GLYCOSYLTRANSFERASE"/>
    <property type="match status" value="1"/>
</dbReference>
<comment type="subcellular location">
    <subcellularLocation>
        <location evidence="1 10">Endoplasmic reticulum membrane</location>
        <topology evidence="1 10">Multi-pass membrane protein</topology>
    </subcellularLocation>
</comment>
<dbReference type="PANTHER" id="PTHR22760:SF2">
    <property type="entry name" value="ALPHA-1,2-MANNOSYLTRANSFERASE ALG9"/>
    <property type="match status" value="1"/>
</dbReference>
<dbReference type="VEuPathDB" id="AmoebaDB:NF0031800"/>
<feature type="transmembrane region" description="Helical" evidence="10">
    <location>
        <begin position="260"/>
        <end position="282"/>
    </location>
</feature>
<keyword evidence="9 10" id="KW-0472">Membrane</keyword>
<comment type="pathway">
    <text evidence="2">Protein modification; protein glycosylation.</text>
</comment>
<accession>A0A6A5BRR0</accession>
<feature type="region of interest" description="Disordered" evidence="11">
    <location>
        <begin position="1"/>
        <end position="31"/>
    </location>
</feature>
<organism evidence="12 13">
    <name type="scientific">Naegleria fowleri</name>
    <name type="common">Brain eating amoeba</name>
    <dbReference type="NCBI Taxonomy" id="5763"/>
    <lineage>
        <taxon>Eukaryota</taxon>
        <taxon>Discoba</taxon>
        <taxon>Heterolobosea</taxon>
        <taxon>Tetramitia</taxon>
        <taxon>Eutetramitia</taxon>
        <taxon>Vahlkampfiidae</taxon>
        <taxon>Naegleria</taxon>
    </lineage>
</organism>